<dbReference type="Pfam" id="PF13489">
    <property type="entry name" value="Methyltransf_23"/>
    <property type="match status" value="1"/>
</dbReference>
<evidence type="ECO:0000313" key="1">
    <source>
        <dbReference type="EMBL" id="KKR91371.1"/>
    </source>
</evidence>
<reference evidence="1 2" key="1">
    <citation type="journal article" date="2015" name="Nature">
        <title>rRNA introns, odd ribosomes, and small enigmatic genomes across a large radiation of phyla.</title>
        <authorList>
            <person name="Brown C.T."/>
            <person name="Hug L.A."/>
            <person name="Thomas B.C."/>
            <person name="Sharon I."/>
            <person name="Castelle C.J."/>
            <person name="Singh A."/>
            <person name="Wilkins M.J."/>
            <person name="Williams K.H."/>
            <person name="Banfield J.F."/>
        </authorList>
    </citation>
    <scope>NUCLEOTIDE SEQUENCE [LARGE SCALE GENOMIC DNA]</scope>
</reference>
<gene>
    <name evidence="1" type="ORF">UU42_C0013G0002</name>
</gene>
<dbReference type="AlphaFoldDB" id="A0A0G0UV10"/>
<evidence type="ECO:0000313" key="2">
    <source>
        <dbReference type="Proteomes" id="UP000034676"/>
    </source>
</evidence>
<evidence type="ECO:0008006" key="3">
    <source>
        <dbReference type="Google" id="ProtNLM"/>
    </source>
</evidence>
<name>A0A0G0UV10_9BACT</name>
<organism evidence="1 2">
    <name type="scientific">Candidatus Woesebacteria bacterium GW2011_GWA1_41_13b</name>
    <dbReference type="NCBI Taxonomy" id="1618555"/>
    <lineage>
        <taxon>Bacteria</taxon>
        <taxon>Candidatus Woeseibacteriota</taxon>
    </lineage>
</organism>
<comment type="caution">
    <text evidence="1">The sequence shown here is derived from an EMBL/GenBank/DDBJ whole genome shotgun (WGS) entry which is preliminary data.</text>
</comment>
<dbReference type="EMBL" id="LCAO01000013">
    <property type="protein sequence ID" value="KKR91371.1"/>
    <property type="molecule type" value="Genomic_DNA"/>
</dbReference>
<dbReference type="Gene3D" id="3.40.50.150">
    <property type="entry name" value="Vaccinia Virus protein VP39"/>
    <property type="match status" value="1"/>
</dbReference>
<protein>
    <recommendedName>
        <fullName evidence="3">Methyltransferase type 11</fullName>
    </recommendedName>
</protein>
<dbReference type="PANTHER" id="PTHR43861">
    <property type="entry name" value="TRANS-ACONITATE 2-METHYLTRANSFERASE-RELATED"/>
    <property type="match status" value="1"/>
</dbReference>
<dbReference type="SUPFAM" id="SSF53335">
    <property type="entry name" value="S-adenosyl-L-methionine-dependent methyltransferases"/>
    <property type="match status" value="1"/>
</dbReference>
<proteinExistence type="predicted"/>
<dbReference type="CDD" id="cd02440">
    <property type="entry name" value="AdoMet_MTases"/>
    <property type="match status" value="1"/>
</dbReference>
<dbReference type="Proteomes" id="UP000034676">
    <property type="component" value="Unassembled WGS sequence"/>
</dbReference>
<sequence length="209" mass="24205">MKNIPFILPPQDILKPNHIKEDPLRYYYRPLIGYLYRKRIQNGLDMLESHYHRILEFGYGSGILLPSLAKLSHNLHGIDIASKPSVVNNALNKLNIKANLAKGDITRAKYPSNYFDLIIAFSVFEHITNPDAIFSTMHRILKPDGTLLVGMPRVDRFMDTLFMFIGYSNIDDFHVLDHKIFINKASRLFSLQKQTTMAGLYFTMLFRKK</sequence>
<dbReference type="InterPro" id="IPR029063">
    <property type="entry name" value="SAM-dependent_MTases_sf"/>
</dbReference>
<accession>A0A0G0UV10</accession>